<proteinExistence type="predicted"/>
<evidence type="ECO:0000313" key="2">
    <source>
        <dbReference type="Proteomes" id="UP001558713"/>
    </source>
</evidence>
<organism evidence="1 2">
    <name type="scientific">Cardamine amara subsp. amara</name>
    <dbReference type="NCBI Taxonomy" id="228776"/>
    <lineage>
        <taxon>Eukaryota</taxon>
        <taxon>Viridiplantae</taxon>
        <taxon>Streptophyta</taxon>
        <taxon>Embryophyta</taxon>
        <taxon>Tracheophyta</taxon>
        <taxon>Spermatophyta</taxon>
        <taxon>Magnoliopsida</taxon>
        <taxon>eudicotyledons</taxon>
        <taxon>Gunneridae</taxon>
        <taxon>Pentapetalae</taxon>
        <taxon>rosids</taxon>
        <taxon>malvids</taxon>
        <taxon>Brassicales</taxon>
        <taxon>Brassicaceae</taxon>
        <taxon>Cardamineae</taxon>
        <taxon>Cardamine</taxon>
    </lineage>
</organism>
<accession>A0ABD1BNA4</accession>
<dbReference type="EMBL" id="JBANAX010000201">
    <property type="protein sequence ID" value="KAL1218696.1"/>
    <property type="molecule type" value="Genomic_DNA"/>
</dbReference>
<evidence type="ECO:0000313" key="1">
    <source>
        <dbReference type="EMBL" id="KAL1218696.1"/>
    </source>
</evidence>
<name>A0ABD1BNA4_CARAN</name>
<dbReference type="Proteomes" id="UP001558713">
    <property type="component" value="Unassembled WGS sequence"/>
</dbReference>
<reference evidence="1 2" key="1">
    <citation type="submission" date="2024-04" db="EMBL/GenBank/DDBJ databases">
        <title>Genome assembly C_amara_ONT_v2.</title>
        <authorList>
            <person name="Yant L."/>
            <person name="Moore C."/>
            <person name="Slenker M."/>
        </authorList>
    </citation>
    <scope>NUCLEOTIDE SEQUENCE [LARGE SCALE GENOMIC DNA]</scope>
    <source>
        <tissue evidence="1">Leaf</tissue>
    </source>
</reference>
<protein>
    <submittedName>
        <fullName evidence="1">Pentatricopeptide repeat-containing protein</fullName>
    </submittedName>
</protein>
<dbReference type="AlphaFoldDB" id="A0ABD1BNA4"/>
<comment type="caution">
    <text evidence="1">The sequence shown here is derived from an EMBL/GenBank/DDBJ whole genome shotgun (WGS) entry which is preliminary data.</text>
</comment>
<sequence length="89" mass="9931">MRPILQPCTRAIPAFRRYLFPSAGTLSSPVLNDNLHHHIAKAGGDPQASFVPVLEEWKQHGNQLHPSDLRNIIETLRNSERSPQALKSG</sequence>
<keyword evidence="2" id="KW-1185">Reference proteome</keyword>
<gene>
    <name evidence="1" type="ORF">V5N11_028838</name>
</gene>